<sequence length="371" mass="41777">MTSDLIAEDDYPDPSLDELGVGALFDEAPEPFHDLMAAPVEQIDELLPLMPQRTAAPQTWVVTVADAKFHWYDLVAGFPEIPDIRDPVGRHLRRMQFDLEATMEKRLIYFAVNRPRVRFDPSRNTSWGFFSLKLTVPIVVGAEEKRDSITIELEVPFAATLKKPSVVVTDRFITLNWGGLIEALSIHDVLQQYENALTFQSKVQYVGQTRDPLGRLARARLPAVQRVHQQNDEGNDMLLLIQRMNVEVISDDGDPAELPANDNPVAADVLLKDRIDVIECALIRYFEGPLMHGRSDKEADIRKQRVCQVKEANNLESFRIDLRLENPGKYHDLFSNHTAVSHSHIIDCTIGAGGEVQVTRVPAPDKVKAKS</sequence>
<gene>
    <name evidence="1" type="ORF">GTP91_14300</name>
</gene>
<comment type="caution">
    <text evidence="1">The sequence shown here is derived from an EMBL/GenBank/DDBJ whole genome shotgun (WGS) entry which is preliminary data.</text>
</comment>
<dbReference type="RefSeq" id="WP_161097392.1">
    <property type="nucleotide sequence ID" value="NZ_WWCW01000044.1"/>
</dbReference>
<evidence type="ECO:0000313" key="1">
    <source>
        <dbReference type="EMBL" id="MYM88341.1"/>
    </source>
</evidence>
<evidence type="ECO:0000313" key="2">
    <source>
        <dbReference type="Proteomes" id="UP000470302"/>
    </source>
</evidence>
<proteinExistence type="predicted"/>
<protein>
    <submittedName>
        <fullName evidence="1">Uncharacterized protein</fullName>
    </submittedName>
</protein>
<reference evidence="1 2" key="1">
    <citation type="submission" date="2020-01" db="EMBL/GenBank/DDBJ databases">
        <title>Novel species isolated from a subtropical stream in China.</title>
        <authorList>
            <person name="Lu H."/>
        </authorList>
    </citation>
    <scope>NUCLEOTIDE SEQUENCE [LARGE SCALE GENOMIC DNA]</scope>
    <source>
        <strain evidence="1 2">FT82W</strain>
    </source>
</reference>
<dbReference type="EMBL" id="WWCW01000044">
    <property type="protein sequence ID" value="MYM88341.1"/>
    <property type="molecule type" value="Genomic_DNA"/>
</dbReference>
<accession>A0A845G3C0</accession>
<dbReference type="Proteomes" id="UP000470302">
    <property type="component" value="Unassembled WGS sequence"/>
</dbReference>
<dbReference type="AlphaFoldDB" id="A0A845G3C0"/>
<name>A0A845G3C0_9BURK</name>
<organism evidence="1 2">
    <name type="scientific">Duganella vulcania</name>
    <dbReference type="NCBI Taxonomy" id="2692166"/>
    <lineage>
        <taxon>Bacteria</taxon>
        <taxon>Pseudomonadati</taxon>
        <taxon>Pseudomonadota</taxon>
        <taxon>Betaproteobacteria</taxon>
        <taxon>Burkholderiales</taxon>
        <taxon>Oxalobacteraceae</taxon>
        <taxon>Telluria group</taxon>
        <taxon>Duganella</taxon>
    </lineage>
</organism>